<dbReference type="PANTHER" id="PTHR42803:SF1">
    <property type="entry name" value="BROAD-SPECIFICITY LINEAR ACYL-COA DEHYDROGENASE FADE5"/>
    <property type="match status" value="1"/>
</dbReference>
<dbReference type="InterPro" id="IPR006091">
    <property type="entry name" value="Acyl-CoA_Oxase/DH_mid-dom"/>
</dbReference>
<sequence length="595" mass="65601">FILKEWLDMNQVLDTERFKGGYSLDDFDFILDNGLKGAKEVVAVSCEDSDTIGARFDNGKVITPQSSKDAYYFIVNNGFAATNVDPDDESALPMAVVWALYEYFIAANPSIQTIWLANSGAAGLIRDFGNEELKKTYLPKMYSGEWTGTMDLTEPQAGSDVGDATTKAIPTDEPGVYLIKGTKCFISGGEQDITENIVHLTLARVEGAASGTRGLSLFVIPKYLPDANGNPGEWNDINCSGIEHKLGHKGSPTCVINYGEEGKCKGFILGKAPGEDGTGQGMAQMFKMMNEERLMSGISGYALAASAYHNAVQYASERIQGRATANPKAGRCAIVKHEDIKRMLMFQKSHIEASRAMALSTFRWVDIQNYSNDPELRQQAAVFLEINTPIIKAYCSDMALQSISEALQIYGGYGFSEEYPVAAIYRDARIYPIWEGTNYIQSMDLVGRKMTMKKGQIFGAWVQHIKDFVEANKNVAGFEKEFATYIDSLKTYDEILKTALGLFATPGMAQLYATRLLHATGKVWAGKLLLEMALIAQKKIDELGKEHYDYAFYAGKVASARFFVKNVVPEIAGLLEVLKNADATAIEVEEEVFFV</sequence>
<dbReference type="InterPro" id="IPR013786">
    <property type="entry name" value="AcylCoA_DH/ox_N"/>
</dbReference>
<dbReference type="AlphaFoldDB" id="A0A354YXX2"/>
<evidence type="ECO:0000256" key="6">
    <source>
        <dbReference type="RuleBase" id="RU362125"/>
    </source>
</evidence>
<feature type="domain" description="Acyl-CoA dehydrogenase/oxidase N-terminal" evidence="9">
    <location>
        <begin position="101"/>
        <end position="145"/>
    </location>
</feature>
<keyword evidence="3 6" id="KW-0285">Flavoprotein</keyword>
<evidence type="ECO:0000256" key="1">
    <source>
        <dbReference type="ARBA" id="ARBA00001974"/>
    </source>
</evidence>
<evidence type="ECO:0000259" key="9">
    <source>
        <dbReference type="Pfam" id="PF02771"/>
    </source>
</evidence>
<dbReference type="InterPro" id="IPR009100">
    <property type="entry name" value="AcylCoA_DH/oxidase_NM_dom_sf"/>
</dbReference>
<name>A0A354YXX2_9FIRM</name>
<dbReference type="SUPFAM" id="SSF47203">
    <property type="entry name" value="Acyl-CoA dehydrogenase C-terminal domain-like"/>
    <property type="match status" value="1"/>
</dbReference>
<dbReference type="Gene3D" id="1.20.140.10">
    <property type="entry name" value="Butyryl-CoA Dehydrogenase, subunit A, domain 3"/>
    <property type="match status" value="1"/>
</dbReference>
<dbReference type="GO" id="GO:0016627">
    <property type="term" value="F:oxidoreductase activity, acting on the CH-CH group of donors"/>
    <property type="evidence" value="ECO:0007669"/>
    <property type="project" value="InterPro"/>
</dbReference>
<evidence type="ECO:0000259" key="7">
    <source>
        <dbReference type="Pfam" id="PF00441"/>
    </source>
</evidence>
<feature type="non-terminal residue" evidence="11">
    <location>
        <position position="1"/>
    </location>
</feature>
<feature type="domain" description="Acetyl-CoA dehydrogenase-like C-terminal" evidence="10">
    <location>
        <begin position="462"/>
        <end position="588"/>
    </location>
</feature>
<evidence type="ECO:0000313" key="11">
    <source>
        <dbReference type="EMBL" id="HBK53566.1"/>
    </source>
</evidence>
<feature type="domain" description="Acyl-CoA oxidase/dehydrogenase middle" evidence="8">
    <location>
        <begin position="150"/>
        <end position="256"/>
    </location>
</feature>
<reference evidence="11 12" key="1">
    <citation type="journal article" date="2018" name="Nat. Biotechnol.">
        <title>A standardized bacterial taxonomy based on genome phylogeny substantially revises the tree of life.</title>
        <authorList>
            <person name="Parks D.H."/>
            <person name="Chuvochina M."/>
            <person name="Waite D.W."/>
            <person name="Rinke C."/>
            <person name="Skarshewski A."/>
            <person name="Chaumeil P.A."/>
            <person name="Hugenholtz P."/>
        </authorList>
    </citation>
    <scope>NUCLEOTIDE SEQUENCE [LARGE SCALE GENOMIC DNA]</scope>
    <source>
        <strain evidence="11">UBA10948</strain>
    </source>
</reference>
<evidence type="ECO:0000259" key="8">
    <source>
        <dbReference type="Pfam" id="PF02770"/>
    </source>
</evidence>
<evidence type="ECO:0000259" key="10">
    <source>
        <dbReference type="Pfam" id="PF12806"/>
    </source>
</evidence>
<dbReference type="SUPFAM" id="SSF56645">
    <property type="entry name" value="Acyl-CoA dehydrogenase NM domain-like"/>
    <property type="match status" value="1"/>
</dbReference>
<comment type="cofactor">
    <cofactor evidence="1 6">
        <name>FAD</name>
        <dbReference type="ChEBI" id="CHEBI:57692"/>
    </cofactor>
</comment>
<dbReference type="InterPro" id="IPR025878">
    <property type="entry name" value="Acyl-CoA_dh-like_C_dom"/>
</dbReference>
<evidence type="ECO:0000313" key="12">
    <source>
        <dbReference type="Proteomes" id="UP000263273"/>
    </source>
</evidence>
<organism evidence="11 12">
    <name type="scientific">Syntrophomonas wolfei</name>
    <dbReference type="NCBI Taxonomy" id="863"/>
    <lineage>
        <taxon>Bacteria</taxon>
        <taxon>Bacillati</taxon>
        <taxon>Bacillota</taxon>
        <taxon>Clostridia</taxon>
        <taxon>Eubacteriales</taxon>
        <taxon>Syntrophomonadaceae</taxon>
        <taxon>Syntrophomonas</taxon>
    </lineage>
</organism>
<comment type="similarity">
    <text evidence="2 6">Belongs to the acyl-CoA dehydrogenase family.</text>
</comment>
<dbReference type="InterPro" id="IPR009075">
    <property type="entry name" value="AcylCo_DH/oxidase_C"/>
</dbReference>
<accession>A0A354YXX2</accession>
<keyword evidence="4 6" id="KW-0274">FAD</keyword>
<gene>
    <name evidence="11" type="ORF">DDZ44_06495</name>
</gene>
<dbReference type="Proteomes" id="UP000263273">
    <property type="component" value="Unassembled WGS sequence"/>
</dbReference>
<dbReference type="Pfam" id="PF00441">
    <property type="entry name" value="Acyl-CoA_dh_1"/>
    <property type="match status" value="1"/>
</dbReference>
<dbReference type="InterPro" id="IPR052166">
    <property type="entry name" value="Diverse_Acyl-CoA_DH"/>
</dbReference>
<evidence type="ECO:0000256" key="4">
    <source>
        <dbReference type="ARBA" id="ARBA00022827"/>
    </source>
</evidence>
<dbReference type="Pfam" id="PF02771">
    <property type="entry name" value="Acyl-CoA_dh_N"/>
    <property type="match status" value="1"/>
</dbReference>
<evidence type="ECO:0000256" key="3">
    <source>
        <dbReference type="ARBA" id="ARBA00022630"/>
    </source>
</evidence>
<dbReference type="PANTHER" id="PTHR42803">
    <property type="entry name" value="ACYL-COA DEHYDROGENASE"/>
    <property type="match status" value="1"/>
</dbReference>
<dbReference type="GO" id="GO:0005886">
    <property type="term" value="C:plasma membrane"/>
    <property type="evidence" value="ECO:0007669"/>
    <property type="project" value="TreeGrafter"/>
</dbReference>
<evidence type="ECO:0000256" key="5">
    <source>
        <dbReference type="ARBA" id="ARBA00023002"/>
    </source>
</evidence>
<dbReference type="Pfam" id="PF02770">
    <property type="entry name" value="Acyl-CoA_dh_M"/>
    <property type="match status" value="1"/>
</dbReference>
<protein>
    <submittedName>
        <fullName evidence="11">Acyl-CoA dehydrogenase</fullName>
    </submittedName>
</protein>
<dbReference type="EMBL" id="DNZF01000144">
    <property type="protein sequence ID" value="HBK53566.1"/>
    <property type="molecule type" value="Genomic_DNA"/>
</dbReference>
<dbReference type="InterPro" id="IPR036250">
    <property type="entry name" value="AcylCo_DH-like_C"/>
</dbReference>
<proteinExistence type="inferred from homology"/>
<comment type="caution">
    <text evidence="11">The sequence shown here is derived from an EMBL/GenBank/DDBJ whole genome shotgun (WGS) entry which is preliminary data.</text>
</comment>
<feature type="domain" description="Acyl-CoA dehydrogenase/oxidase C-terminal" evidence="7">
    <location>
        <begin position="279"/>
        <end position="445"/>
    </location>
</feature>
<dbReference type="GO" id="GO:0050660">
    <property type="term" value="F:flavin adenine dinucleotide binding"/>
    <property type="evidence" value="ECO:0007669"/>
    <property type="project" value="InterPro"/>
</dbReference>
<evidence type="ECO:0000256" key="2">
    <source>
        <dbReference type="ARBA" id="ARBA00009347"/>
    </source>
</evidence>
<dbReference type="Pfam" id="PF12806">
    <property type="entry name" value="Acyl-CoA_dh_C"/>
    <property type="match status" value="1"/>
</dbReference>
<dbReference type="Gene3D" id="2.40.110.20">
    <property type="match status" value="1"/>
</dbReference>
<keyword evidence="5 6" id="KW-0560">Oxidoreductase</keyword>